<dbReference type="OrthoDB" id="1148122at2"/>
<sequence length="313" mass="36241">MKAFISYSHQDEQNLELLHRHLAQLKRDGLINTWTDKNILAGQELNDTISSALEDSQLFLALISPDYINSNYCYEKEFETAQKMQKQNKITIIPIVLEPCDWLSTPFKDYKGLPKDGKPVSDWSNKNTAMLDVIQNIRNLISGYPIDVKPTTKGKSKSTLPSNYKIKKEFDSLQKIDFQAEGFNSLKKILTENLKEIEVIENIKTRVLNDTNEQFIATIVNRNMVQTESKITISKGDDSPMAQMMANSSQYRLSFQFDDRRGNILGYSVTWDDFDLFWVREGDFFRREKEKVSLDDIANEIWVDWLEKVGIIV</sequence>
<dbReference type="InterPro" id="IPR035897">
    <property type="entry name" value="Toll_tir_struct_dom_sf"/>
</dbReference>
<reference evidence="2 3" key="1">
    <citation type="submission" date="2017-04" db="EMBL/GenBank/DDBJ databases">
        <authorList>
            <person name="Afonso C.L."/>
            <person name="Miller P.J."/>
            <person name="Scott M.A."/>
            <person name="Spackman E."/>
            <person name="Goraichik I."/>
            <person name="Dimitrov K.M."/>
            <person name="Suarez D.L."/>
            <person name="Swayne D.E."/>
        </authorList>
    </citation>
    <scope>NUCLEOTIDE SEQUENCE [LARGE SCALE GENOMIC DNA]</scope>
    <source>
        <strain evidence="2 3">DSM 21164</strain>
    </source>
</reference>
<evidence type="ECO:0000259" key="1">
    <source>
        <dbReference type="PROSITE" id="PS50104"/>
    </source>
</evidence>
<dbReference type="AlphaFoldDB" id="A0A1W1YYS1"/>
<evidence type="ECO:0000313" key="3">
    <source>
        <dbReference type="Proteomes" id="UP000192360"/>
    </source>
</evidence>
<evidence type="ECO:0000313" key="2">
    <source>
        <dbReference type="EMBL" id="SMC41367.1"/>
    </source>
</evidence>
<dbReference type="SMART" id="SM00255">
    <property type="entry name" value="TIR"/>
    <property type="match status" value="1"/>
</dbReference>
<organism evidence="2 3">
    <name type="scientific">Cellulophaga tyrosinoxydans</name>
    <dbReference type="NCBI Taxonomy" id="504486"/>
    <lineage>
        <taxon>Bacteria</taxon>
        <taxon>Pseudomonadati</taxon>
        <taxon>Bacteroidota</taxon>
        <taxon>Flavobacteriia</taxon>
        <taxon>Flavobacteriales</taxon>
        <taxon>Flavobacteriaceae</taxon>
        <taxon>Cellulophaga</taxon>
    </lineage>
</organism>
<dbReference type="Proteomes" id="UP000192360">
    <property type="component" value="Unassembled WGS sequence"/>
</dbReference>
<dbReference type="PROSITE" id="PS50104">
    <property type="entry name" value="TIR"/>
    <property type="match status" value="1"/>
</dbReference>
<feature type="domain" description="TIR" evidence="1">
    <location>
        <begin position="1"/>
        <end position="141"/>
    </location>
</feature>
<dbReference type="EMBL" id="FWXO01000001">
    <property type="protein sequence ID" value="SMC41367.1"/>
    <property type="molecule type" value="Genomic_DNA"/>
</dbReference>
<dbReference type="RefSeq" id="WP_084060274.1">
    <property type="nucleotide sequence ID" value="NZ_FWXO01000001.1"/>
</dbReference>
<accession>A0A1W1YYS1</accession>
<dbReference type="SUPFAM" id="SSF52200">
    <property type="entry name" value="Toll/Interleukin receptor TIR domain"/>
    <property type="match status" value="1"/>
</dbReference>
<dbReference type="Gene3D" id="3.40.50.10140">
    <property type="entry name" value="Toll/interleukin-1 receptor homology (TIR) domain"/>
    <property type="match status" value="1"/>
</dbReference>
<dbReference type="Pfam" id="PF13676">
    <property type="entry name" value="TIR_2"/>
    <property type="match status" value="1"/>
</dbReference>
<dbReference type="InterPro" id="IPR000157">
    <property type="entry name" value="TIR_dom"/>
</dbReference>
<proteinExistence type="predicted"/>
<dbReference type="GO" id="GO:0007165">
    <property type="term" value="P:signal transduction"/>
    <property type="evidence" value="ECO:0007669"/>
    <property type="project" value="InterPro"/>
</dbReference>
<keyword evidence="3" id="KW-1185">Reference proteome</keyword>
<protein>
    <submittedName>
        <fullName evidence="2">TIR domain-containing protein</fullName>
    </submittedName>
</protein>
<name>A0A1W1YYS1_9FLAO</name>
<dbReference type="STRING" id="504486.SAMN05660703_0993"/>
<gene>
    <name evidence="2" type="ORF">SAMN05660703_0993</name>
</gene>